<evidence type="ECO:0000259" key="1">
    <source>
        <dbReference type="PROSITE" id="PS50878"/>
    </source>
</evidence>
<dbReference type="InterPro" id="IPR000477">
    <property type="entry name" value="RT_dom"/>
</dbReference>
<sequence>MIEINEMEEKLVDECWNEMARHIRKVAKDVFGESKGKGLIDRDTWWWNEEVQNVLREKKVAFKEWQVVKNVNTSLKDEKKEVYKEFKRRAKKAVAVARAKVQENLYNSLNSPRGQKELYRITKERERRSRDIPHIKCMKNEAGKVLCRDEEIKERWKIYFEKLMNEENDWNGILQEAQQLKSMKNGKALGPDDIPVEVWKVLKTDGYMWLTLFFNKLLHEETIPQEWCSSSLVPIFKNKGDVQDCNNYRGIKLMSHTMKVWEKVIERRLREESEITQIQLGFMSGRGTMDAIFALRQLCEKYRRAHKNLHMVFIDLEKAYDRVPREVLWWALKEKGLPGKYVELVRAM</sequence>
<dbReference type="OrthoDB" id="418748at2759"/>
<dbReference type="RefSeq" id="XP_026498876.1">
    <property type="nucleotide sequence ID" value="XM_026643091.1"/>
</dbReference>
<name>A0A8B8IT49_VANTA</name>
<dbReference type="Proteomes" id="UP001652626">
    <property type="component" value="Chromosome Z"/>
</dbReference>
<keyword evidence="2" id="KW-1185">Reference proteome</keyword>
<dbReference type="OMA" id="TICERQC"/>
<feature type="domain" description="Reverse transcriptase" evidence="1">
    <location>
        <begin position="216"/>
        <end position="348"/>
    </location>
</feature>
<dbReference type="PROSITE" id="PS50878">
    <property type="entry name" value="RT_POL"/>
    <property type="match status" value="1"/>
</dbReference>
<dbReference type="GeneID" id="113402778"/>
<accession>A0A8B8IT49</accession>
<dbReference type="PANTHER" id="PTHR19446">
    <property type="entry name" value="REVERSE TRANSCRIPTASES"/>
    <property type="match status" value="1"/>
</dbReference>
<protein>
    <submittedName>
        <fullName evidence="3">Uncharacterized protein LOC113402778</fullName>
    </submittedName>
</protein>
<evidence type="ECO:0000313" key="2">
    <source>
        <dbReference type="Proteomes" id="UP001652626"/>
    </source>
</evidence>
<evidence type="ECO:0000313" key="3">
    <source>
        <dbReference type="RefSeq" id="XP_026498876.1"/>
    </source>
</evidence>
<dbReference type="CDD" id="cd01650">
    <property type="entry name" value="RT_nLTR_like"/>
    <property type="match status" value="1"/>
</dbReference>
<proteinExistence type="predicted"/>
<dbReference type="AlphaFoldDB" id="A0A8B8IT49"/>
<reference evidence="3" key="1">
    <citation type="submission" date="2025-08" db="UniProtKB">
        <authorList>
            <consortium name="RefSeq"/>
        </authorList>
    </citation>
    <scope>IDENTIFICATION</scope>
    <source>
        <tissue evidence="3">Whole body</tissue>
    </source>
</reference>
<organism evidence="2 3">
    <name type="scientific">Vanessa tameamea</name>
    <name type="common">Kamehameha butterfly</name>
    <dbReference type="NCBI Taxonomy" id="334116"/>
    <lineage>
        <taxon>Eukaryota</taxon>
        <taxon>Metazoa</taxon>
        <taxon>Ecdysozoa</taxon>
        <taxon>Arthropoda</taxon>
        <taxon>Hexapoda</taxon>
        <taxon>Insecta</taxon>
        <taxon>Pterygota</taxon>
        <taxon>Neoptera</taxon>
        <taxon>Endopterygota</taxon>
        <taxon>Lepidoptera</taxon>
        <taxon>Glossata</taxon>
        <taxon>Ditrysia</taxon>
        <taxon>Papilionoidea</taxon>
        <taxon>Nymphalidae</taxon>
        <taxon>Nymphalinae</taxon>
        <taxon>Vanessa</taxon>
    </lineage>
</organism>
<gene>
    <name evidence="3" type="primary">LOC113402778</name>
</gene>
<dbReference type="Pfam" id="PF00078">
    <property type="entry name" value="RVT_1"/>
    <property type="match status" value="1"/>
</dbReference>